<sequence length="51" mass="5800">MRHAVLPPALHSYSWLFCCGSKSLCFATQKSLAYRRRRVKPPRPPTAGRLS</sequence>
<evidence type="ECO:0000313" key="1">
    <source>
        <dbReference type="EMBL" id="RCK78983.1"/>
    </source>
</evidence>
<gene>
    <name evidence="1" type="ORF">OZSIB_0534</name>
</gene>
<comment type="caution">
    <text evidence="1">The sequence shown here is derived from an EMBL/GenBank/DDBJ whole genome shotgun (WGS) entry which is preliminary data.</text>
</comment>
<evidence type="ECO:0000313" key="2">
    <source>
        <dbReference type="Proteomes" id="UP000252355"/>
    </source>
</evidence>
<dbReference type="EMBL" id="QOQW01000017">
    <property type="protein sequence ID" value="RCK78983.1"/>
    <property type="molecule type" value="Genomic_DNA"/>
</dbReference>
<organism evidence="1 2">
    <name type="scientific">Candidatus Ozemobacter sibiricus</name>
    <dbReference type="NCBI Taxonomy" id="2268124"/>
    <lineage>
        <taxon>Bacteria</taxon>
        <taxon>Candidatus Ozemobacteria</taxon>
        <taxon>Candidatus Ozemobacterales</taxon>
        <taxon>Candidatus Ozemobacteraceae</taxon>
        <taxon>Candidatus Ozemobacter</taxon>
    </lineage>
</organism>
<dbReference type="AlphaFoldDB" id="A0A367ZLL4"/>
<dbReference type="Proteomes" id="UP000252355">
    <property type="component" value="Unassembled WGS sequence"/>
</dbReference>
<protein>
    <submittedName>
        <fullName evidence="1">Uncharacterized protein</fullName>
    </submittedName>
</protein>
<accession>A0A367ZLL4</accession>
<reference evidence="1 2" key="1">
    <citation type="submission" date="2018-05" db="EMBL/GenBank/DDBJ databases">
        <title>A metagenomic window into the 2 km-deep terrestrial subsurface aquifer revealed taxonomically and functionally diverse microbial community comprising novel uncultured bacterial lineages.</title>
        <authorList>
            <person name="Kadnikov V.V."/>
            <person name="Mardanov A.V."/>
            <person name="Beletsky A.V."/>
            <person name="Banks D."/>
            <person name="Pimenov N.V."/>
            <person name="Frank Y.A."/>
            <person name="Karnachuk O.V."/>
            <person name="Ravin N.V."/>
        </authorList>
    </citation>
    <scope>NUCLEOTIDE SEQUENCE [LARGE SCALE GENOMIC DNA]</scope>
    <source>
        <strain evidence="1">BY5</strain>
    </source>
</reference>
<name>A0A367ZLL4_9BACT</name>
<proteinExistence type="predicted"/>